<organism evidence="2 3">
    <name type="scientific">Anoxynatronum sibiricum</name>
    <dbReference type="NCBI Taxonomy" id="210623"/>
    <lineage>
        <taxon>Bacteria</taxon>
        <taxon>Bacillati</taxon>
        <taxon>Bacillota</taxon>
        <taxon>Clostridia</taxon>
        <taxon>Eubacteriales</taxon>
        <taxon>Clostridiaceae</taxon>
        <taxon>Anoxynatronum</taxon>
    </lineage>
</organism>
<keyword evidence="1" id="KW-1133">Transmembrane helix</keyword>
<feature type="transmembrane region" description="Helical" evidence="1">
    <location>
        <begin position="102"/>
        <end position="119"/>
    </location>
</feature>
<dbReference type="InterPro" id="IPR007359">
    <property type="entry name" value="SigmaE_reg_RseC_MucC"/>
</dbReference>
<evidence type="ECO:0000313" key="2">
    <source>
        <dbReference type="EMBL" id="MEN1759239.1"/>
    </source>
</evidence>
<dbReference type="Pfam" id="PF04246">
    <property type="entry name" value="RseC_MucC"/>
    <property type="match status" value="1"/>
</dbReference>
<feature type="transmembrane region" description="Helical" evidence="1">
    <location>
        <begin position="65"/>
        <end position="90"/>
    </location>
</feature>
<reference evidence="2 3" key="1">
    <citation type="submission" date="2024-04" db="EMBL/GenBank/DDBJ databases">
        <title>Genome sequencing and metabolic network reconstruction of aminoacids and betaine degradation by Anoxynatronum sibiricum.</title>
        <authorList>
            <person name="Detkova E.N."/>
            <person name="Boltjanskaja Y.V."/>
            <person name="Mardanov A.V."/>
            <person name="Kevbrin V."/>
        </authorList>
    </citation>
    <scope>NUCLEOTIDE SEQUENCE [LARGE SCALE GENOMIC DNA]</scope>
    <source>
        <strain evidence="2 3">Z-7981</strain>
    </source>
</reference>
<sequence length="144" mass="15889">MKQCGLVIETGDQTARVRMQRHSSCAGCNACKMGSSEKPIELEALNPQNVTKGQIVEVEMEHQHVLLAAFLMYVVPLLFLVTGVVVGHYGLQAMGVQQYADLLTAIFAFSMTALAYVLLNRSEKNQQFKSKMLPVITNVIEEAD</sequence>
<protein>
    <submittedName>
        <fullName evidence="2">SoxR reducing system RseC family protein</fullName>
    </submittedName>
</protein>
<evidence type="ECO:0000256" key="1">
    <source>
        <dbReference type="SAM" id="Phobius"/>
    </source>
</evidence>
<dbReference type="PANTHER" id="PTHR35867">
    <property type="entry name" value="PROTEIN RSEC"/>
    <property type="match status" value="1"/>
</dbReference>
<comment type="caution">
    <text evidence="2">The sequence shown here is derived from an EMBL/GenBank/DDBJ whole genome shotgun (WGS) entry which is preliminary data.</text>
</comment>
<dbReference type="EMBL" id="JBCITM010000002">
    <property type="protein sequence ID" value="MEN1759239.1"/>
    <property type="molecule type" value="Genomic_DNA"/>
</dbReference>
<dbReference type="PIRSF" id="PIRSF004923">
    <property type="entry name" value="RseC"/>
    <property type="match status" value="1"/>
</dbReference>
<keyword evidence="1" id="KW-0812">Transmembrane</keyword>
<proteinExistence type="predicted"/>
<name>A0ABU9VQB3_9CLOT</name>
<dbReference type="Proteomes" id="UP001407405">
    <property type="component" value="Unassembled WGS sequence"/>
</dbReference>
<dbReference type="RefSeq" id="WP_343184616.1">
    <property type="nucleotide sequence ID" value="NZ_JBCITM010000002.1"/>
</dbReference>
<keyword evidence="1" id="KW-0472">Membrane</keyword>
<dbReference type="PANTHER" id="PTHR35867:SF1">
    <property type="entry name" value="PROTEIN RSEC"/>
    <property type="match status" value="1"/>
</dbReference>
<gene>
    <name evidence="2" type="ORF">AAIG11_02025</name>
</gene>
<dbReference type="InterPro" id="IPR026268">
    <property type="entry name" value="RseC"/>
</dbReference>
<accession>A0ABU9VQB3</accession>
<keyword evidence="3" id="KW-1185">Reference proteome</keyword>
<evidence type="ECO:0000313" key="3">
    <source>
        <dbReference type="Proteomes" id="UP001407405"/>
    </source>
</evidence>